<evidence type="ECO:0000313" key="2">
    <source>
        <dbReference type="Proteomes" id="UP000260005"/>
    </source>
</evidence>
<dbReference type="Proteomes" id="UP000260005">
    <property type="component" value="Segment"/>
</dbReference>
<evidence type="ECO:0000313" key="1">
    <source>
        <dbReference type="EMBL" id="ASZ76770.1"/>
    </source>
</evidence>
<keyword evidence="2" id="KW-1185">Reference proteome</keyword>
<protein>
    <submittedName>
        <fullName evidence="1">Uncharacterized protein</fullName>
    </submittedName>
</protein>
<dbReference type="EMBL" id="MF001358">
    <property type="protein sequence ID" value="ASZ76770.1"/>
    <property type="molecule type" value="Genomic_DNA"/>
</dbReference>
<organism evidence="1 2">
    <name type="scientific">Enterococcus phage EF1</name>
    <dbReference type="NCBI Taxonomy" id="2025813"/>
    <lineage>
        <taxon>Viruses</taxon>
        <taxon>Duplodnaviria</taxon>
        <taxon>Heunggongvirae</taxon>
        <taxon>Uroviricota</taxon>
        <taxon>Caudoviricetes</taxon>
    </lineage>
</organism>
<sequence>MIILSNKKMYQKLERLWETRGSEKESFEDFLLDLCNEYIINTAELKKISDYHKNKR</sequence>
<reference evidence="1 2" key="1">
    <citation type="submission" date="2017-04" db="EMBL/GenBank/DDBJ databases">
        <title>Complete Genome Sequence of Lytic Bacteriophage EF1 Infecting Enterococcus faecalis Isolates.</title>
        <authorList>
            <person name="Kim D."/>
            <person name="Kim Y.J."/>
            <person name="Han B.K."/>
            <person name="Kim H."/>
        </authorList>
    </citation>
    <scope>NUCLEOTIDE SEQUENCE [LARGE SCALE GENOMIC DNA]</scope>
</reference>
<accession>A0A249XXR5</accession>
<name>A0A249XXR5_9CAUD</name>
<proteinExistence type="predicted"/>